<sequence>DDKENESETIGQDLNVLSNISNLGVETSFEEQNCTNCNEKDVEITKLEQKITQEQQRSKELLNANLHYDTAVQEIKQLKKQNIKLTKDLQHYKINSVDSSDVVPRMKIMLKSTLSSNQIDLVIKKETSHMD</sequence>
<name>A0A182PVN9_9DIPT</name>
<dbReference type="VEuPathDB" id="VectorBase:AEPI011026"/>
<keyword evidence="1" id="KW-0175">Coiled coil</keyword>
<organism evidence="2 3">
    <name type="scientific">Anopheles epiroticus</name>
    <dbReference type="NCBI Taxonomy" id="199890"/>
    <lineage>
        <taxon>Eukaryota</taxon>
        <taxon>Metazoa</taxon>
        <taxon>Ecdysozoa</taxon>
        <taxon>Arthropoda</taxon>
        <taxon>Hexapoda</taxon>
        <taxon>Insecta</taxon>
        <taxon>Pterygota</taxon>
        <taxon>Neoptera</taxon>
        <taxon>Endopterygota</taxon>
        <taxon>Diptera</taxon>
        <taxon>Nematocera</taxon>
        <taxon>Culicoidea</taxon>
        <taxon>Culicidae</taxon>
        <taxon>Anophelinae</taxon>
        <taxon>Anopheles</taxon>
    </lineage>
</organism>
<feature type="coiled-coil region" evidence="1">
    <location>
        <begin position="37"/>
        <end position="95"/>
    </location>
</feature>
<evidence type="ECO:0000256" key="1">
    <source>
        <dbReference type="SAM" id="Coils"/>
    </source>
</evidence>
<reference evidence="3" key="1">
    <citation type="submission" date="2013-03" db="EMBL/GenBank/DDBJ databases">
        <title>The Genome Sequence of Anopheles epiroticus epiroticus2.</title>
        <authorList>
            <consortium name="The Broad Institute Genomics Platform"/>
            <person name="Neafsey D.E."/>
            <person name="Howell P."/>
            <person name="Walker B."/>
            <person name="Young S.K."/>
            <person name="Zeng Q."/>
            <person name="Gargeya S."/>
            <person name="Fitzgerald M."/>
            <person name="Haas B."/>
            <person name="Abouelleil A."/>
            <person name="Allen A.W."/>
            <person name="Alvarado L."/>
            <person name="Arachchi H.M."/>
            <person name="Berlin A.M."/>
            <person name="Chapman S.B."/>
            <person name="Gainer-Dewar J."/>
            <person name="Goldberg J."/>
            <person name="Griggs A."/>
            <person name="Gujja S."/>
            <person name="Hansen M."/>
            <person name="Howarth C."/>
            <person name="Imamovic A."/>
            <person name="Ireland A."/>
            <person name="Larimer J."/>
            <person name="McCowan C."/>
            <person name="Murphy C."/>
            <person name="Pearson M."/>
            <person name="Poon T.W."/>
            <person name="Priest M."/>
            <person name="Roberts A."/>
            <person name="Saif S."/>
            <person name="Shea T."/>
            <person name="Sisk P."/>
            <person name="Sykes S."/>
            <person name="Wortman J."/>
            <person name="Nusbaum C."/>
            <person name="Birren B."/>
        </authorList>
    </citation>
    <scope>NUCLEOTIDE SEQUENCE [LARGE SCALE GENOMIC DNA]</scope>
    <source>
        <strain evidence="3">Epiroticus2</strain>
    </source>
</reference>
<reference evidence="2" key="2">
    <citation type="submission" date="2020-05" db="UniProtKB">
        <authorList>
            <consortium name="EnsemblMetazoa"/>
        </authorList>
    </citation>
    <scope>IDENTIFICATION</scope>
    <source>
        <strain evidence="2">Epiroticus2</strain>
    </source>
</reference>
<evidence type="ECO:0000313" key="3">
    <source>
        <dbReference type="Proteomes" id="UP000075885"/>
    </source>
</evidence>
<dbReference type="EnsemblMetazoa" id="AEPI011026-RA">
    <property type="protein sequence ID" value="AEPI011026-PA"/>
    <property type="gene ID" value="AEPI011026"/>
</dbReference>
<accession>A0A182PVN9</accession>
<keyword evidence="3" id="KW-1185">Reference proteome</keyword>
<dbReference type="AlphaFoldDB" id="A0A182PVN9"/>
<proteinExistence type="predicted"/>
<evidence type="ECO:0000313" key="2">
    <source>
        <dbReference type="EnsemblMetazoa" id="AEPI011026-PA"/>
    </source>
</evidence>
<protein>
    <submittedName>
        <fullName evidence="2">Uncharacterized protein</fullName>
    </submittedName>
</protein>
<dbReference type="Proteomes" id="UP000075885">
    <property type="component" value="Unassembled WGS sequence"/>
</dbReference>